<gene>
    <name evidence="1" type="ORF">HRbin17_01502</name>
</gene>
<protein>
    <submittedName>
        <fullName evidence="1">Uncharacterized protein</fullName>
    </submittedName>
</protein>
<proteinExistence type="predicted"/>
<comment type="caution">
    <text evidence="1">The sequence shown here is derived from an EMBL/GenBank/DDBJ whole genome shotgun (WGS) entry which is preliminary data.</text>
</comment>
<dbReference type="AlphaFoldDB" id="A0A2H5XCS6"/>
<sequence length="30" mass="3691">MRFSKGVVYCYSETGMESLRLKRMQHKLRR</sequence>
<accession>A0A2H5XCS6</accession>
<evidence type="ECO:0000313" key="1">
    <source>
        <dbReference type="EMBL" id="GBC98981.1"/>
    </source>
</evidence>
<evidence type="ECO:0000313" key="2">
    <source>
        <dbReference type="Proteomes" id="UP000236173"/>
    </source>
</evidence>
<organism evidence="1 2">
    <name type="scientific">Candidatus Fervidibacter japonicus</name>
    <dbReference type="NCBI Taxonomy" id="2035412"/>
    <lineage>
        <taxon>Bacteria</taxon>
        <taxon>Candidatus Fervidibacterota</taxon>
        <taxon>Candidatus Fervidibacter</taxon>
    </lineage>
</organism>
<name>A0A2H5XCS6_9BACT</name>
<reference evidence="2" key="1">
    <citation type="submission" date="2017-09" db="EMBL/GenBank/DDBJ databases">
        <title>Metaegenomics of thermophilic ammonia-oxidizing enrichment culture.</title>
        <authorList>
            <person name="Kato S."/>
            <person name="Suzuki K."/>
        </authorList>
    </citation>
    <scope>NUCLEOTIDE SEQUENCE [LARGE SCALE GENOMIC DNA]</scope>
</reference>
<dbReference type="EMBL" id="BEHT01000018">
    <property type="protein sequence ID" value="GBC98981.1"/>
    <property type="molecule type" value="Genomic_DNA"/>
</dbReference>
<dbReference type="Proteomes" id="UP000236173">
    <property type="component" value="Unassembled WGS sequence"/>
</dbReference>